<name>A0ABD5RB62_9EURY</name>
<accession>A0ABD5RB62</accession>
<dbReference type="GO" id="GO:0016491">
    <property type="term" value="F:oxidoreductase activity"/>
    <property type="evidence" value="ECO:0007669"/>
    <property type="project" value="UniProtKB-KW"/>
</dbReference>
<evidence type="ECO:0000313" key="4">
    <source>
        <dbReference type="Proteomes" id="UP001596201"/>
    </source>
</evidence>
<keyword evidence="4" id="KW-1185">Reference proteome</keyword>
<evidence type="ECO:0000256" key="1">
    <source>
        <dbReference type="ARBA" id="ARBA00023002"/>
    </source>
</evidence>
<dbReference type="EMBL" id="JBHSKX010000001">
    <property type="protein sequence ID" value="MFC5366993.1"/>
    <property type="molecule type" value="Genomic_DNA"/>
</dbReference>
<dbReference type="SUPFAM" id="SSF51430">
    <property type="entry name" value="NAD(P)-linked oxidoreductase"/>
    <property type="match status" value="1"/>
</dbReference>
<evidence type="ECO:0000259" key="2">
    <source>
        <dbReference type="Pfam" id="PF00248"/>
    </source>
</evidence>
<proteinExistence type="predicted"/>
<dbReference type="InterPro" id="IPR023210">
    <property type="entry name" value="NADP_OxRdtase_dom"/>
</dbReference>
<dbReference type="Proteomes" id="UP001596201">
    <property type="component" value="Unassembled WGS sequence"/>
</dbReference>
<dbReference type="PANTHER" id="PTHR43364">
    <property type="entry name" value="NADH-SPECIFIC METHYLGLYOXAL REDUCTASE-RELATED"/>
    <property type="match status" value="1"/>
</dbReference>
<keyword evidence="1 3" id="KW-0560">Oxidoreductase</keyword>
<dbReference type="InterPro" id="IPR036812">
    <property type="entry name" value="NAD(P)_OxRdtase_dom_sf"/>
</dbReference>
<gene>
    <name evidence="3" type="ORF">ACFPJ5_08575</name>
</gene>
<protein>
    <submittedName>
        <fullName evidence="3">Aldo/keto reductase</fullName>
        <ecNumber evidence="3">1.1.1.-</ecNumber>
    </submittedName>
</protein>
<evidence type="ECO:0000313" key="3">
    <source>
        <dbReference type="EMBL" id="MFC5366993.1"/>
    </source>
</evidence>
<dbReference type="AlphaFoldDB" id="A0ABD5RB62"/>
<dbReference type="InterPro" id="IPR050523">
    <property type="entry name" value="AKR_Detox_Biosynth"/>
</dbReference>
<dbReference type="GO" id="GO:0005829">
    <property type="term" value="C:cytosol"/>
    <property type="evidence" value="ECO:0007669"/>
    <property type="project" value="UniProtKB-ARBA"/>
</dbReference>
<dbReference type="RefSeq" id="WP_303645181.1">
    <property type="nucleotide sequence ID" value="NZ_JAJCVJ010000001.1"/>
</dbReference>
<dbReference type="EC" id="1.1.1.-" evidence="3"/>
<dbReference type="PANTHER" id="PTHR43364:SF4">
    <property type="entry name" value="NAD(P)-LINKED OXIDOREDUCTASE SUPERFAMILY PROTEIN"/>
    <property type="match status" value="1"/>
</dbReference>
<feature type="domain" description="NADP-dependent oxidoreductase" evidence="2">
    <location>
        <begin position="18"/>
        <end position="322"/>
    </location>
</feature>
<dbReference type="FunFam" id="3.20.20.100:FF:000004">
    <property type="entry name" value="Oxidoreductase, aldo/keto reductase"/>
    <property type="match status" value="1"/>
</dbReference>
<dbReference type="Gene3D" id="3.20.20.100">
    <property type="entry name" value="NADP-dependent oxidoreductase domain"/>
    <property type="match status" value="1"/>
</dbReference>
<dbReference type="CDD" id="cd19079">
    <property type="entry name" value="AKR_EcYajO-like"/>
    <property type="match status" value="1"/>
</dbReference>
<organism evidence="3 4">
    <name type="scientific">Salinirubrum litoreum</name>
    <dbReference type="NCBI Taxonomy" id="1126234"/>
    <lineage>
        <taxon>Archaea</taxon>
        <taxon>Methanobacteriati</taxon>
        <taxon>Methanobacteriota</taxon>
        <taxon>Stenosarchaea group</taxon>
        <taxon>Halobacteria</taxon>
        <taxon>Halobacteriales</taxon>
        <taxon>Haloferacaceae</taxon>
        <taxon>Salinirubrum</taxon>
    </lineage>
</organism>
<dbReference type="Pfam" id="PF00248">
    <property type="entry name" value="Aldo_ket_red"/>
    <property type="match status" value="1"/>
</dbReference>
<reference evidence="3 4" key="1">
    <citation type="journal article" date="2019" name="Int. J. Syst. Evol. Microbiol.">
        <title>The Global Catalogue of Microorganisms (GCM) 10K type strain sequencing project: providing services to taxonomists for standard genome sequencing and annotation.</title>
        <authorList>
            <consortium name="The Broad Institute Genomics Platform"/>
            <consortium name="The Broad Institute Genome Sequencing Center for Infectious Disease"/>
            <person name="Wu L."/>
            <person name="Ma J."/>
        </authorList>
    </citation>
    <scope>NUCLEOTIDE SEQUENCE [LARGE SCALE GENOMIC DNA]</scope>
    <source>
        <strain evidence="3 4">CGMCC 1.12237</strain>
    </source>
</reference>
<comment type="caution">
    <text evidence="3">The sequence shown here is derived from an EMBL/GenBank/DDBJ whole genome shotgun (WGS) entry which is preliminary data.</text>
</comment>
<sequence length="334" mass="37143">MTDMEYTTLGDTGLEVSRLCLGCMNFGSGAEWMMNDRDASVDLLHRAFELGVNFLDTANVYSQGESEEIVGEAIADQDVFSREELVVATKVFGPMGDGPNRQGLSRKHVLDQCEASLDRLGLEYVDLYQIHRWDDDTPIEETLAALDHLIETGKVRYVGASTMTSYEFTKALYTADVENYSRFVCMQPEYNAVDRHEEANLLPVCEGEGVGVIPWSPLAGGFLTGKYDREGDTDDADETRRADTDEYTENRFTDENWAVLEEIEAIADELDATPAQVSLAWLLHKPVVDSPIVGPRSVEHLEENVGALDVTLTDDHLARVEAPKTPRWPAPGKD</sequence>